<evidence type="ECO:0000313" key="2">
    <source>
        <dbReference type="EMBL" id="KXJ85622.1"/>
    </source>
</evidence>
<feature type="region of interest" description="Disordered" evidence="1">
    <location>
        <begin position="33"/>
        <end position="54"/>
    </location>
</feature>
<sequence>MDHQEVPDVDASSTSQLWAHVVAFCHQAKTSATSLDSGYPDRRSACESDGSDDSIDSVADTLRGSIEDPLLPDPAMMDLIWDQAQSTWTSFVVSAKQWPRGFFNTCAILGNTPAIPHTIPDILEGNPMWRVSDIAARGKVVVGGRKRFVLSYQSPVKASISNRKNSSHYGKFRGTTLEEPPKGLTILVFCWSYILSAMLLERQGLRAVYTNNWSFPHVGETSSDLPALRLPSRASNRLVRWLCALFDRRMGWKVAGRKGYPPWALWSTTLILTTTTQHLRLESEQAPSSEQALQLLHELYSLFELHSSEDPMPALQSSFMAALAIPYYRYSGLKIQLPAANLAHRTERVTSTHDHGRILQDYYLHMPHYMTISLHPLSYRSILWSVFWQPHIRCNVVSSWLNSTLKVLEPVIAAKDLGRLARIFAARRPLPAMLWLAVFLLGDHTVIRSIEYFLRSLQEEKDIRGAEYPDITVSAWTRCPQSFWDDPSTTRPGPNQYSRREILQRRLNLQLSDDHLLLFAWEPFSDVSRECIEPDFYDYLESKFFRHYEYWRWRGVKTEAGRIQRGFSRDHKVDVAFEDNLVLLGPDSEVQRGTRTTNIAPSKRATLPMINFSMLDSRWDRTLDNAAIPGLEKRHPWLRKWRGLE</sequence>
<accession>A0A136IKY6</accession>
<organism evidence="2 3">
    <name type="scientific">Microdochium bolleyi</name>
    <dbReference type="NCBI Taxonomy" id="196109"/>
    <lineage>
        <taxon>Eukaryota</taxon>
        <taxon>Fungi</taxon>
        <taxon>Dikarya</taxon>
        <taxon>Ascomycota</taxon>
        <taxon>Pezizomycotina</taxon>
        <taxon>Sordariomycetes</taxon>
        <taxon>Xylariomycetidae</taxon>
        <taxon>Xylariales</taxon>
        <taxon>Microdochiaceae</taxon>
        <taxon>Microdochium</taxon>
    </lineage>
</organism>
<evidence type="ECO:0000256" key="1">
    <source>
        <dbReference type="SAM" id="MobiDB-lite"/>
    </source>
</evidence>
<protein>
    <submittedName>
        <fullName evidence="2">Uncharacterized protein</fullName>
    </submittedName>
</protein>
<dbReference type="EMBL" id="KQ964278">
    <property type="protein sequence ID" value="KXJ85622.1"/>
    <property type="molecule type" value="Genomic_DNA"/>
</dbReference>
<gene>
    <name evidence="2" type="ORF">Micbo1qcDRAFT_154054</name>
</gene>
<evidence type="ECO:0000313" key="3">
    <source>
        <dbReference type="Proteomes" id="UP000070501"/>
    </source>
</evidence>
<dbReference type="InParanoid" id="A0A136IKY6"/>
<dbReference type="AlphaFoldDB" id="A0A136IKY6"/>
<proteinExistence type="predicted"/>
<reference evidence="3" key="1">
    <citation type="submission" date="2016-02" db="EMBL/GenBank/DDBJ databases">
        <title>Draft genome sequence of Microdochium bolleyi, a fungal endophyte of beachgrass.</title>
        <authorList>
            <consortium name="DOE Joint Genome Institute"/>
            <person name="David A.S."/>
            <person name="May G."/>
            <person name="Haridas S."/>
            <person name="Lim J."/>
            <person name="Wang M."/>
            <person name="Labutti K."/>
            <person name="Lipzen A."/>
            <person name="Barry K."/>
            <person name="Grigoriev I.V."/>
        </authorList>
    </citation>
    <scope>NUCLEOTIDE SEQUENCE [LARGE SCALE GENOMIC DNA]</scope>
    <source>
        <strain evidence="3">J235TASD1</strain>
    </source>
</reference>
<dbReference type="OrthoDB" id="3549294at2759"/>
<dbReference type="Proteomes" id="UP000070501">
    <property type="component" value="Unassembled WGS sequence"/>
</dbReference>
<keyword evidence="3" id="KW-1185">Reference proteome</keyword>
<name>A0A136IKY6_9PEZI</name>